<accession>A0A2W0H8E9</accession>
<dbReference type="InterPro" id="IPR003749">
    <property type="entry name" value="ThiS/MoaD-like"/>
</dbReference>
<evidence type="ECO:0000256" key="1">
    <source>
        <dbReference type="ARBA" id="ARBA00022741"/>
    </source>
</evidence>
<dbReference type="PANTHER" id="PTHR33359">
    <property type="entry name" value="MOLYBDOPTERIN SYNTHASE SULFUR CARRIER SUBUNIT"/>
    <property type="match status" value="1"/>
</dbReference>
<comment type="similarity">
    <text evidence="2">Belongs to the MoaD family.</text>
</comment>
<dbReference type="PANTHER" id="PTHR33359:SF1">
    <property type="entry name" value="MOLYBDOPTERIN SYNTHASE SULFUR CARRIER SUBUNIT"/>
    <property type="match status" value="1"/>
</dbReference>
<dbReference type="SUPFAM" id="SSF54285">
    <property type="entry name" value="MoaD/ThiS"/>
    <property type="match status" value="1"/>
</dbReference>
<evidence type="ECO:0000313" key="4">
    <source>
        <dbReference type="EMBL" id="PYZ97437.1"/>
    </source>
</evidence>
<proteinExistence type="inferred from homology"/>
<organism evidence="4 5">
    <name type="scientific">Alteribacter lacisalsi</name>
    <dbReference type="NCBI Taxonomy" id="2045244"/>
    <lineage>
        <taxon>Bacteria</taxon>
        <taxon>Bacillati</taxon>
        <taxon>Bacillota</taxon>
        <taxon>Bacilli</taxon>
        <taxon>Bacillales</taxon>
        <taxon>Bacillaceae</taxon>
        <taxon>Alteribacter</taxon>
    </lineage>
</organism>
<dbReference type="Gene3D" id="3.10.20.30">
    <property type="match status" value="1"/>
</dbReference>
<dbReference type="CDD" id="cd00754">
    <property type="entry name" value="Ubl_MoaD"/>
    <property type="match status" value="1"/>
</dbReference>
<evidence type="ECO:0000313" key="5">
    <source>
        <dbReference type="Proteomes" id="UP000248066"/>
    </source>
</evidence>
<keyword evidence="1" id="KW-0547">Nucleotide-binding</keyword>
<comment type="caution">
    <text evidence="4">The sequence shown here is derived from an EMBL/GenBank/DDBJ whole genome shotgun (WGS) entry which is preliminary data.</text>
</comment>
<evidence type="ECO:0000256" key="2">
    <source>
        <dbReference type="ARBA" id="ARBA00024200"/>
    </source>
</evidence>
<dbReference type="Pfam" id="PF02597">
    <property type="entry name" value="ThiS"/>
    <property type="match status" value="1"/>
</dbReference>
<reference evidence="4 5" key="1">
    <citation type="submission" date="2017-10" db="EMBL/GenBank/DDBJ databases">
        <title>Bacillus sp. nov., a halophilic bacterium isolated from a Yangshapao Lake.</title>
        <authorList>
            <person name="Wang H."/>
        </authorList>
    </citation>
    <scope>NUCLEOTIDE SEQUENCE [LARGE SCALE GENOMIC DNA]</scope>
    <source>
        <strain evidence="4 5">YSP-3</strain>
    </source>
</reference>
<dbReference type="InterPro" id="IPR012675">
    <property type="entry name" value="Beta-grasp_dom_sf"/>
</dbReference>
<name>A0A2W0H8E9_9BACI</name>
<evidence type="ECO:0000256" key="3">
    <source>
        <dbReference type="ARBA" id="ARBA00024247"/>
    </source>
</evidence>
<dbReference type="UniPathway" id="UPA00344"/>
<dbReference type="GO" id="GO:0006777">
    <property type="term" value="P:Mo-molybdopterin cofactor biosynthetic process"/>
    <property type="evidence" value="ECO:0007669"/>
    <property type="project" value="InterPro"/>
</dbReference>
<dbReference type="InterPro" id="IPR044672">
    <property type="entry name" value="MOCS2A"/>
</dbReference>
<dbReference type="EMBL" id="PDOF01000001">
    <property type="protein sequence ID" value="PYZ97437.1"/>
    <property type="molecule type" value="Genomic_DNA"/>
</dbReference>
<dbReference type="InterPro" id="IPR016155">
    <property type="entry name" value="Mopterin_synth/thiamin_S_b"/>
</dbReference>
<dbReference type="RefSeq" id="WP_110516518.1">
    <property type="nucleotide sequence ID" value="NZ_PDOF01000001.1"/>
</dbReference>
<dbReference type="OrthoDB" id="9801945at2"/>
<dbReference type="GO" id="GO:1990133">
    <property type="term" value="C:molybdopterin adenylyltransferase complex"/>
    <property type="evidence" value="ECO:0007669"/>
    <property type="project" value="TreeGrafter"/>
</dbReference>
<keyword evidence="5" id="KW-1185">Reference proteome</keyword>
<dbReference type="GO" id="GO:0000166">
    <property type="term" value="F:nucleotide binding"/>
    <property type="evidence" value="ECO:0007669"/>
    <property type="project" value="UniProtKB-KW"/>
</dbReference>
<dbReference type="AlphaFoldDB" id="A0A2W0H8E9"/>
<dbReference type="Proteomes" id="UP000248066">
    <property type="component" value="Unassembled WGS sequence"/>
</dbReference>
<sequence length="78" mass="8542">MIRVLLFAELEERLGTRELELREGKTSVGSLRLKLAQTHSELEGIEHAMAAVNEEYAEDTTSVRDGDTVAFIPPVSGG</sequence>
<dbReference type="NCBIfam" id="TIGR01682">
    <property type="entry name" value="moaD"/>
    <property type="match status" value="1"/>
</dbReference>
<protein>
    <recommendedName>
        <fullName evidence="3">Molybdopterin synthase sulfur carrier subunit</fullName>
    </recommendedName>
</protein>
<gene>
    <name evidence="4" type="primary">moaD</name>
    <name evidence="4" type="ORF">CR205_02230</name>
</gene>